<dbReference type="Proteomes" id="UP001180487">
    <property type="component" value="Unassembled WGS sequence"/>
</dbReference>
<name>A0ABU2C473_9BURK</name>
<comment type="caution">
    <text evidence="1">The sequence shown here is derived from an EMBL/GenBank/DDBJ whole genome shotgun (WGS) entry which is preliminary data.</text>
</comment>
<gene>
    <name evidence="1" type="ORF">J2X19_000792</name>
</gene>
<evidence type="ECO:0000313" key="2">
    <source>
        <dbReference type="Proteomes" id="UP001180487"/>
    </source>
</evidence>
<dbReference type="RefSeq" id="WP_116604661.1">
    <property type="nucleotide sequence ID" value="NZ_JAVDXT010000001.1"/>
</dbReference>
<dbReference type="EMBL" id="JAVDXT010000001">
    <property type="protein sequence ID" value="MDR7376134.1"/>
    <property type="molecule type" value="Genomic_DNA"/>
</dbReference>
<reference evidence="1 2" key="1">
    <citation type="submission" date="2023-07" db="EMBL/GenBank/DDBJ databases">
        <title>Sorghum-associated microbial communities from plants grown in Nebraska, USA.</title>
        <authorList>
            <person name="Schachtman D."/>
        </authorList>
    </citation>
    <scope>NUCLEOTIDE SEQUENCE [LARGE SCALE GENOMIC DNA]</scope>
    <source>
        <strain evidence="1 2">BE313</strain>
    </source>
</reference>
<keyword evidence="2" id="KW-1185">Reference proteome</keyword>
<evidence type="ECO:0000313" key="1">
    <source>
        <dbReference type="EMBL" id="MDR7376134.1"/>
    </source>
</evidence>
<dbReference type="Gene3D" id="1.10.1660.10">
    <property type="match status" value="1"/>
</dbReference>
<protein>
    <submittedName>
        <fullName evidence="1">Chaperone modulatory protein CbpM</fullName>
    </submittedName>
</protein>
<dbReference type="Pfam" id="PF13591">
    <property type="entry name" value="MerR_2"/>
    <property type="match status" value="1"/>
</dbReference>
<organism evidence="1 2">
    <name type="scientific">Rhodoferax ferrireducens</name>
    <dbReference type="NCBI Taxonomy" id="192843"/>
    <lineage>
        <taxon>Bacteria</taxon>
        <taxon>Pseudomonadati</taxon>
        <taxon>Pseudomonadota</taxon>
        <taxon>Betaproteobacteria</taxon>
        <taxon>Burkholderiales</taxon>
        <taxon>Comamonadaceae</taxon>
        <taxon>Rhodoferax</taxon>
    </lineage>
</organism>
<accession>A0ABU2C473</accession>
<sequence length="100" mass="11082">MNPLAPIHEEETDLTLAELCQHCSIQTEVVLEMVEEGVLTPQGDAPAQWRFTGVHVQRARVAVRLHRDLGVNHAGAALALQLLEEIETLRARLQALGQQE</sequence>
<proteinExistence type="predicted"/>